<reference evidence="1 2" key="1">
    <citation type="submission" date="2020-09" db="EMBL/GenBank/DDBJ databases">
        <title>Photobacterium sp. CAU 1568 isolated from sand of Sido Beach.</title>
        <authorList>
            <person name="Kim W."/>
        </authorList>
    </citation>
    <scope>NUCLEOTIDE SEQUENCE [LARGE SCALE GENOMIC DNA]</scope>
    <source>
        <strain evidence="1 2">CAU 1568</strain>
    </source>
</reference>
<keyword evidence="2" id="KW-1185">Reference proteome</keyword>
<evidence type="ECO:0000313" key="1">
    <source>
        <dbReference type="EMBL" id="MBD8511743.1"/>
    </source>
</evidence>
<evidence type="ECO:0000313" key="2">
    <source>
        <dbReference type="Proteomes" id="UP000649768"/>
    </source>
</evidence>
<dbReference type="InterPro" id="IPR015424">
    <property type="entry name" value="PyrdxlP-dep_Trfase"/>
</dbReference>
<dbReference type="EMBL" id="JACYTP010000002">
    <property type="protein sequence ID" value="MBD8511743.1"/>
    <property type="molecule type" value="Genomic_DNA"/>
</dbReference>
<evidence type="ECO:0008006" key="3">
    <source>
        <dbReference type="Google" id="ProtNLM"/>
    </source>
</evidence>
<name>A0ABR9BGQ2_9GAMM</name>
<proteinExistence type="predicted"/>
<dbReference type="SUPFAM" id="SSF53383">
    <property type="entry name" value="PLP-dependent transferases"/>
    <property type="match status" value="1"/>
</dbReference>
<dbReference type="Proteomes" id="UP000649768">
    <property type="component" value="Unassembled WGS sequence"/>
</dbReference>
<comment type="caution">
    <text evidence="1">The sequence shown here is derived from an EMBL/GenBank/DDBJ whole genome shotgun (WGS) entry which is preliminary data.</text>
</comment>
<protein>
    <recommendedName>
        <fullName evidence="3">Aminotransferase class V domain-containing protein</fullName>
    </recommendedName>
</protein>
<sequence length="259" mass="28878">MFTNTTECLVNLLFACQLNNLGINIDTKGEQHYPQYHHLFQLFSEMNTSSECPEIQLVTHLSPVTGNLLDLSQLNGHSILAVDGAQTFATVHHSDLIKHSDVFFAPLHKHAGLHIGIALIGIKRSHPLNQVLSSTLETASSGARSLLDLIALEKRLSSTSPQCFNKAFIHISPRIQALLNLNGVTVISSDNSHMVVIECQSAVLRQKLAAFFSCQPIKNTDRLRISVNHMTDDRHHSVDFSELFYQSLRLILDEDNHVK</sequence>
<dbReference type="InterPro" id="IPR046066">
    <property type="entry name" value="DUF6024"/>
</dbReference>
<gene>
    <name evidence="1" type="ORF">IFO68_03465</name>
</gene>
<organism evidence="1 2">
    <name type="scientific">Photobacterium arenosum</name>
    <dbReference type="NCBI Taxonomy" id="2774143"/>
    <lineage>
        <taxon>Bacteria</taxon>
        <taxon>Pseudomonadati</taxon>
        <taxon>Pseudomonadota</taxon>
        <taxon>Gammaproteobacteria</taxon>
        <taxon>Vibrionales</taxon>
        <taxon>Vibrionaceae</taxon>
        <taxon>Photobacterium</taxon>
    </lineage>
</organism>
<accession>A0ABR9BGQ2</accession>
<dbReference type="Pfam" id="PF19488">
    <property type="entry name" value="DUF6024"/>
    <property type="match status" value="1"/>
</dbReference>